<dbReference type="AlphaFoldDB" id="S3DZZ3"/>
<evidence type="ECO:0000256" key="10">
    <source>
        <dbReference type="ARBA" id="ARBA00030772"/>
    </source>
</evidence>
<keyword evidence="9" id="KW-0472">Membrane</keyword>
<dbReference type="Pfam" id="PF01203">
    <property type="entry name" value="T2SSN"/>
    <property type="match status" value="1"/>
</dbReference>
<evidence type="ECO:0000256" key="5">
    <source>
        <dbReference type="ARBA" id="ARBA00022475"/>
    </source>
</evidence>
<accession>S3DZZ3</accession>
<reference evidence="11 12" key="1">
    <citation type="journal article" date="2014" name="Environ. Microbiol.">
        <title>Genomic signatures of obligate host dependence in the luminous bacterial symbiont of a vertebrate.</title>
        <authorList>
            <person name="Hendry T.A."/>
            <person name="de Wet J.R."/>
            <person name="Dunlap P.V."/>
        </authorList>
    </citation>
    <scope>NUCLEOTIDE SEQUENCE [LARGE SCALE GENOMIC DNA]</scope>
    <source>
        <strain evidence="11 12">Akat1</strain>
    </source>
</reference>
<gene>
    <name evidence="11" type="ORF">O1U_0841</name>
</gene>
<proteinExistence type="inferred from homology"/>
<organism evidence="11 12">
    <name type="scientific">Candidatus Photodesmus katoptron Akat1</name>
    <dbReference type="NCBI Taxonomy" id="1236703"/>
    <lineage>
        <taxon>Bacteria</taxon>
        <taxon>Pseudomonadati</taxon>
        <taxon>Pseudomonadota</taxon>
        <taxon>Gammaproteobacteria</taxon>
        <taxon>Vibrionales</taxon>
        <taxon>Vibrionaceae</taxon>
        <taxon>Candidatus Photodesmus</taxon>
    </lineage>
</organism>
<keyword evidence="12" id="KW-1185">Reference proteome</keyword>
<name>S3DZZ3_9GAMM</name>
<keyword evidence="5" id="KW-1003">Cell membrane</keyword>
<dbReference type="EMBL" id="AMSD01000002">
    <property type="protein sequence ID" value="EPE37536.1"/>
    <property type="molecule type" value="Genomic_DNA"/>
</dbReference>
<evidence type="ECO:0000256" key="4">
    <source>
        <dbReference type="ARBA" id="ARBA00022448"/>
    </source>
</evidence>
<comment type="subcellular location">
    <subcellularLocation>
        <location evidence="1">Cell inner membrane</location>
    </subcellularLocation>
</comment>
<dbReference type="Proteomes" id="UP000053688">
    <property type="component" value="Unassembled WGS sequence"/>
</dbReference>
<dbReference type="RefSeq" id="WP_016504167.1">
    <property type="nucleotide sequence ID" value="NZ_AMSD01000002.1"/>
</dbReference>
<evidence type="ECO:0000256" key="8">
    <source>
        <dbReference type="ARBA" id="ARBA00022927"/>
    </source>
</evidence>
<keyword evidence="6" id="KW-0997">Cell inner membrane</keyword>
<evidence type="ECO:0000256" key="6">
    <source>
        <dbReference type="ARBA" id="ARBA00022519"/>
    </source>
</evidence>
<protein>
    <recommendedName>
        <fullName evidence="3">Type II secretion system protein N</fullName>
    </recommendedName>
    <alternativeName>
        <fullName evidence="10">General secretion pathway protein N</fullName>
    </alternativeName>
</protein>
<dbReference type="InterPro" id="IPR022792">
    <property type="entry name" value="T2SS_protein-GspN"/>
</dbReference>
<evidence type="ECO:0000256" key="9">
    <source>
        <dbReference type="ARBA" id="ARBA00023136"/>
    </source>
</evidence>
<evidence type="ECO:0000256" key="2">
    <source>
        <dbReference type="ARBA" id="ARBA00007208"/>
    </source>
</evidence>
<evidence type="ECO:0000256" key="3">
    <source>
        <dbReference type="ARBA" id="ARBA00021563"/>
    </source>
</evidence>
<comment type="similarity">
    <text evidence="2">Belongs to the GSP N family.</text>
</comment>
<dbReference type="STRING" id="28176.CF66_6019"/>
<keyword evidence="4" id="KW-0813">Transport</keyword>
<evidence type="ECO:0000256" key="7">
    <source>
        <dbReference type="ARBA" id="ARBA00022692"/>
    </source>
</evidence>
<sequence length="265" mass="30651">MKQFILVSMLFILIALTSIIVHIPANTAIEFIQNFIPIKVDGLKGTIWKGSAEKLSWRNQNLESVDWNFQIRKLFLAKMEILIRFGKKNNSKSNIYGEGYLGYGLFGPYITKISAHFSSNQLTKQLKLPRLFKINGNFDLSIDEIYYLPPYCQQAKGQLIWNLATITSPFGDLDLEKMIIILNCQDNIISISGHQKSNQVTSEFSAHLNKEKYIVNILFEPKNKFPKELKKYLQWLPKNNKNHYQLSYQGNLLMSDLLKDKLLII</sequence>
<dbReference type="GO" id="GO:0005886">
    <property type="term" value="C:plasma membrane"/>
    <property type="evidence" value="ECO:0007669"/>
    <property type="project" value="UniProtKB-SubCell"/>
</dbReference>
<dbReference type="eggNOG" id="ENOG5032RTB">
    <property type="taxonomic scope" value="Bacteria"/>
</dbReference>
<keyword evidence="7" id="KW-0812">Transmembrane</keyword>
<evidence type="ECO:0000256" key="1">
    <source>
        <dbReference type="ARBA" id="ARBA00004533"/>
    </source>
</evidence>
<comment type="caution">
    <text evidence="11">The sequence shown here is derived from an EMBL/GenBank/DDBJ whole genome shotgun (WGS) entry which is preliminary data.</text>
</comment>
<keyword evidence="8" id="KW-0653">Protein transport</keyword>
<dbReference type="GO" id="GO:0015627">
    <property type="term" value="C:type II protein secretion system complex"/>
    <property type="evidence" value="ECO:0007669"/>
    <property type="project" value="InterPro"/>
</dbReference>
<evidence type="ECO:0000313" key="11">
    <source>
        <dbReference type="EMBL" id="EPE37536.1"/>
    </source>
</evidence>
<dbReference type="GO" id="GO:0015628">
    <property type="term" value="P:protein secretion by the type II secretion system"/>
    <property type="evidence" value="ECO:0007669"/>
    <property type="project" value="InterPro"/>
</dbReference>
<evidence type="ECO:0000313" key="12">
    <source>
        <dbReference type="Proteomes" id="UP000053688"/>
    </source>
</evidence>